<evidence type="ECO:0000259" key="10">
    <source>
        <dbReference type="Pfam" id="PF01243"/>
    </source>
</evidence>
<dbReference type="InterPro" id="IPR011576">
    <property type="entry name" value="Pyridox_Oxase_N"/>
</dbReference>
<comment type="cofactor">
    <cofactor evidence="7 9">
        <name>FMN</name>
        <dbReference type="ChEBI" id="CHEBI:58210"/>
    </cofactor>
    <text evidence="7 9">Binds 1 FMN per subunit.</text>
</comment>
<comment type="similarity">
    <text evidence="1 7">Belongs to the pyridoxamine 5'-phosphate oxidase family.</text>
</comment>
<evidence type="ECO:0000256" key="2">
    <source>
        <dbReference type="ARBA" id="ARBA00011738"/>
    </source>
</evidence>
<feature type="domain" description="Pyridoxamine 5'-phosphate oxidase N-terminal" evidence="10">
    <location>
        <begin position="34"/>
        <end position="160"/>
    </location>
</feature>
<keyword evidence="6 7" id="KW-0664">Pyridoxine biosynthesis</keyword>
<comment type="pathway">
    <text evidence="7">Cofactor metabolism; pyridoxal 5'-phosphate salvage; pyridoxal 5'-phosphate from pyridoxamine 5'-phosphate: step 1/1.</text>
</comment>
<feature type="binding site" evidence="7 8">
    <location>
        <position position="124"/>
    </location>
    <ligand>
        <name>substrate</name>
    </ligand>
</feature>
<name>A0A6N4E7S9_9GAMM</name>
<dbReference type="EMBL" id="PQCO01000071">
    <property type="protein sequence ID" value="PUE05505.1"/>
    <property type="molecule type" value="Genomic_DNA"/>
</dbReference>
<dbReference type="PANTHER" id="PTHR10851:SF0">
    <property type="entry name" value="PYRIDOXINE-5'-PHOSPHATE OXIDASE"/>
    <property type="match status" value="1"/>
</dbReference>
<feature type="binding site" evidence="7 9">
    <location>
        <begin position="62"/>
        <end position="67"/>
    </location>
    <ligand>
        <name>FMN</name>
        <dbReference type="ChEBI" id="CHEBI:58210"/>
    </ligand>
</feature>
<dbReference type="PANTHER" id="PTHR10851">
    <property type="entry name" value="PYRIDOXINE-5-PHOSPHATE OXIDASE"/>
    <property type="match status" value="1"/>
</dbReference>
<dbReference type="PIRSF" id="PIRSF000190">
    <property type="entry name" value="Pyd_amn-ph_oxd"/>
    <property type="match status" value="1"/>
</dbReference>
<gene>
    <name evidence="7 12" type="primary">pdxH</name>
    <name evidence="12" type="ORF">C3L24_01050</name>
</gene>
<evidence type="ECO:0000256" key="8">
    <source>
        <dbReference type="PIRSR" id="PIRSR000190-1"/>
    </source>
</evidence>
<comment type="subunit">
    <text evidence="2 7">Homodimer.</text>
</comment>
<protein>
    <recommendedName>
        <fullName evidence="7">Pyridoxine/pyridoxamine 5'-phosphate oxidase</fullName>
        <ecNumber evidence="7">1.4.3.5</ecNumber>
    </recommendedName>
    <alternativeName>
        <fullName evidence="7">PNP/PMP oxidase</fullName>
        <shortName evidence="7">PNPOx</shortName>
    </alternativeName>
    <alternativeName>
        <fullName evidence="7">Pyridoxal 5'-phosphate synthase</fullName>
    </alternativeName>
</protein>
<feature type="binding site" evidence="7 8">
    <location>
        <begin position="192"/>
        <end position="194"/>
    </location>
    <ligand>
        <name>substrate</name>
    </ligand>
</feature>
<evidence type="ECO:0000256" key="9">
    <source>
        <dbReference type="PIRSR" id="PIRSR000190-2"/>
    </source>
</evidence>
<evidence type="ECO:0000256" key="5">
    <source>
        <dbReference type="ARBA" id="ARBA00023002"/>
    </source>
</evidence>
<dbReference type="GO" id="GO:0004733">
    <property type="term" value="F:pyridoxamine phosphate oxidase activity"/>
    <property type="evidence" value="ECO:0007669"/>
    <property type="project" value="UniProtKB-UniRule"/>
</dbReference>
<evidence type="ECO:0000313" key="13">
    <source>
        <dbReference type="Proteomes" id="UP000250928"/>
    </source>
</evidence>
<dbReference type="UniPathway" id="UPA01068">
    <property type="reaction ID" value="UER00304"/>
</dbReference>
<dbReference type="Pfam" id="PF01243">
    <property type="entry name" value="PNPOx_N"/>
    <property type="match status" value="1"/>
</dbReference>
<comment type="catalytic activity">
    <reaction evidence="7">
        <text>pyridoxamine 5'-phosphate + O2 + H2O = pyridoxal 5'-phosphate + H2O2 + NH4(+)</text>
        <dbReference type="Rhea" id="RHEA:15817"/>
        <dbReference type="ChEBI" id="CHEBI:15377"/>
        <dbReference type="ChEBI" id="CHEBI:15379"/>
        <dbReference type="ChEBI" id="CHEBI:16240"/>
        <dbReference type="ChEBI" id="CHEBI:28938"/>
        <dbReference type="ChEBI" id="CHEBI:58451"/>
        <dbReference type="ChEBI" id="CHEBI:597326"/>
        <dbReference type="EC" id="1.4.3.5"/>
    </reaction>
</comment>
<feature type="binding site" evidence="7 9">
    <location>
        <begin position="141"/>
        <end position="142"/>
    </location>
    <ligand>
        <name>FMN</name>
        <dbReference type="ChEBI" id="CHEBI:58210"/>
    </ligand>
</feature>
<evidence type="ECO:0000256" key="7">
    <source>
        <dbReference type="HAMAP-Rule" id="MF_01629"/>
    </source>
</evidence>
<evidence type="ECO:0000256" key="3">
    <source>
        <dbReference type="ARBA" id="ARBA00022630"/>
    </source>
</evidence>
<comment type="pathway">
    <text evidence="7">Cofactor metabolism; pyridoxal 5'-phosphate salvage; pyridoxal 5'-phosphate from pyridoxine 5'-phosphate: step 1/1.</text>
</comment>
<dbReference type="FunFam" id="2.30.110.10:FF:000020">
    <property type="entry name" value="PNPO isoform 11"/>
    <property type="match status" value="1"/>
</dbReference>
<evidence type="ECO:0000256" key="4">
    <source>
        <dbReference type="ARBA" id="ARBA00022643"/>
    </source>
</evidence>
<dbReference type="InterPro" id="IPR019740">
    <property type="entry name" value="Pyridox_Oxase_CS"/>
</dbReference>
<keyword evidence="4 7" id="KW-0288">FMN</keyword>
<evidence type="ECO:0000313" key="12">
    <source>
        <dbReference type="EMBL" id="PUE05505.1"/>
    </source>
</evidence>
<dbReference type="SUPFAM" id="SSF50475">
    <property type="entry name" value="FMN-binding split barrel"/>
    <property type="match status" value="1"/>
</dbReference>
<feature type="binding site" evidence="8">
    <location>
        <begin position="9"/>
        <end position="12"/>
    </location>
    <ligand>
        <name>substrate</name>
    </ligand>
</feature>
<feature type="binding site" evidence="7 8">
    <location>
        <position position="128"/>
    </location>
    <ligand>
        <name>substrate</name>
    </ligand>
</feature>
<reference evidence="12 13" key="1">
    <citation type="submission" date="2018-01" db="EMBL/GenBank/DDBJ databases">
        <title>Novel co-symbiosis in the lucinid bivalve Phacoides pectinatus.</title>
        <authorList>
            <person name="Lim S.J."/>
            <person name="Davis B.G."/>
            <person name="Gill D.E."/>
            <person name="Engel A.S."/>
            <person name="Anderson L.C."/>
            <person name="Campbell B.J."/>
        </authorList>
    </citation>
    <scope>NUCLEOTIDE SEQUENCE [LARGE SCALE GENOMIC DNA]</scope>
    <source>
        <strain evidence="12">N3_P5</strain>
    </source>
</reference>
<dbReference type="InterPro" id="IPR019576">
    <property type="entry name" value="Pyridoxamine_oxidase_dimer_C"/>
</dbReference>
<dbReference type="GO" id="GO:0008615">
    <property type="term" value="P:pyridoxine biosynthetic process"/>
    <property type="evidence" value="ECO:0007669"/>
    <property type="project" value="UniProtKB-UniRule"/>
</dbReference>
<dbReference type="AlphaFoldDB" id="A0A6N4E7S9"/>
<dbReference type="GO" id="GO:0010181">
    <property type="term" value="F:FMN binding"/>
    <property type="evidence" value="ECO:0007669"/>
    <property type="project" value="UniProtKB-UniRule"/>
</dbReference>
<feature type="domain" description="Pyridoxine 5'-phosphate oxidase dimerisation C-terminal" evidence="11">
    <location>
        <begin position="173"/>
        <end position="213"/>
    </location>
</feature>
<dbReference type="InterPro" id="IPR000659">
    <property type="entry name" value="Pyridox_Oxase"/>
</dbReference>
<sequence>MGQKIHHQRREYTRTTLNRADLDPDPIRQFDAWLREAIEAELLDATAMGLATATRDGRPSLRTVLLKFFDQTGFVFYTNLESRKARQIADNPHAALLFHWREFERQIKITGRVETVSNAESLKYFLSRPRDSRIGAWVSAQSSVISSRAVLEQKVAEMKQRFSNREIPLPSFWGGYRVIPEQIEFWQGRTNRLHDRFLYSRAGEQWQIERLAP</sequence>
<dbReference type="NCBIfam" id="NF004231">
    <property type="entry name" value="PRK05679.1"/>
    <property type="match status" value="1"/>
</dbReference>
<dbReference type="InterPro" id="IPR012349">
    <property type="entry name" value="Split_barrel_FMN-bd"/>
</dbReference>
<feature type="binding site" evidence="7 9">
    <location>
        <position position="84"/>
    </location>
    <ligand>
        <name>FMN</name>
        <dbReference type="ChEBI" id="CHEBI:58210"/>
    </ligand>
</feature>
<dbReference type="HAMAP" id="MF_01629">
    <property type="entry name" value="PdxH"/>
    <property type="match status" value="1"/>
</dbReference>
<evidence type="ECO:0000259" key="11">
    <source>
        <dbReference type="Pfam" id="PF10590"/>
    </source>
</evidence>
<evidence type="ECO:0000256" key="1">
    <source>
        <dbReference type="ARBA" id="ARBA00007301"/>
    </source>
</evidence>
<dbReference type="Gene3D" id="2.30.110.10">
    <property type="entry name" value="Electron Transport, Fmn-binding Protein, Chain A"/>
    <property type="match status" value="1"/>
</dbReference>
<dbReference type="EC" id="1.4.3.5" evidence="7"/>
<evidence type="ECO:0000256" key="6">
    <source>
        <dbReference type="ARBA" id="ARBA00023096"/>
    </source>
</evidence>
<dbReference type="Pfam" id="PF10590">
    <property type="entry name" value="PNP_phzG_C"/>
    <property type="match status" value="1"/>
</dbReference>
<organism evidence="12 13">
    <name type="scientific">Candidatus Sedimenticola endophacoides</name>
    <dbReference type="NCBI Taxonomy" id="2548426"/>
    <lineage>
        <taxon>Bacteria</taxon>
        <taxon>Pseudomonadati</taxon>
        <taxon>Pseudomonadota</taxon>
        <taxon>Gammaproteobacteria</taxon>
        <taxon>Chromatiales</taxon>
        <taxon>Sedimenticolaceae</taxon>
        <taxon>Sedimenticola</taxon>
    </lineage>
</organism>
<feature type="binding site" evidence="7 9">
    <location>
        <position position="106"/>
    </location>
    <ligand>
        <name>FMN</name>
        <dbReference type="ChEBI" id="CHEBI:58210"/>
    </ligand>
</feature>
<keyword evidence="5 7" id="KW-0560">Oxidoreductase</keyword>
<comment type="catalytic activity">
    <reaction evidence="7">
        <text>pyridoxine 5'-phosphate + O2 = pyridoxal 5'-phosphate + H2O2</text>
        <dbReference type="Rhea" id="RHEA:15149"/>
        <dbReference type="ChEBI" id="CHEBI:15379"/>
        <dbReference type="ChEBI" id="CHEBI:16240"/>
        <dbReference type="ChEBI" id="CHEBI:58589"/>
        <dbReference type="ChEBI" id="CHEBI:597326"/>
        <dbReference type="EC" id="1.4.3.5"/>
    </reaction>
</comment>
<feature type="binding site" evidence="7 9">
    <location>
        <position position="196"/>
    </location>
    <ligand>
        <name>FMN</name>
        <dbReference type="ChEBI" id="CHEBI:58210"/>
    </ligand>
</feature>
<proteinExistence type="inferred from homology"/>
<feature type="binding site" evidence="7 8">
    <location>
        <position position="132"/>
    </location>
    <ligand>
        <name>substrate</name>
    </ligand>
</feature>
<feature type="binding site" evidence="7 9">
    <location>
        <begin position="77"/>
        <end position="78"/>
    </location>
    <ligand>
        <name>FMN</name>
        <dbReference type="ChEBI" id="CHEBI:58210"/>
    </ligand>
</feature>
<feature type="binding site" evidence="7 9">
    <location>
        <position position="83"/>
    </location>
    <ligand>
        <name>FMN</name>
        <dbReference type="ChEBI" id="CHEBI:58210"/>
    </ligand>
</feature>
<dbReference type="Proteomes" id="UP000250928">
    <property type="component" value="Unassembled WGS sequence"/>
</dbReference>
<dbReference type="PROSITE" id="PS01064">
    <property type="entry name" value="PYRIDOX_OXIDASE"/>
    <property type="match status" value="1"/>
</dbReference>
<feature type="binding site" evidence="7 8">
    <location>
        <position position="67"/>
    </location>
    <ligand>
        <name>substrate</name>
    </ligand>
</feature>
<comment type="caution">
    <text evidence="12">The sequence shown here is derived from an EMBL/GenBank/DDBJ whole genome shotgun (WGS) entry which is preliminary data.</text>
</comment>
<dbReference type="NCBIfam" id="TIGR00558">
    <property type="entry name" value="pdxH"/>
    <property type="match status" value="1"/>
</dbReference>
<comment type="function">
    <text evidence="7">Catalyzes the oxidation of either pyridoxine 5'-phosphate (PNP) or pyridoxamine 5'-phosphate (PMP) into pyridoxal 5'-phosphate (PLP).</text>
</comment>
<keyword evidence="3 7" id="KW-0285">Flavoprotein</keyword>
<accession>A0A6N4E7S9</accession>
<feature type="binding site" evidence="7 9">
    <location>
        <position position="186"/>
    </location>
    <ligand>
        <name>FMN</name>
        <dbReference type="ChEBI" id="CHEBI:58210"/>
    </ligand>
</feature>